<dbReference type="KEGG" id="ppsu:NO713_00584"/>
<evidence type="ECO:0000313" key="1">
    <source>
        <dbReference type="EMBL" id="CAD5919765.1"/>
    </source>
</evidence>
<sequence length="131" mass="14995">MDKQESLQDKFGKLFDTITNIPKKLADAVEDGLREPSNLVCVKDGLLDFEQIEDDVREIHRNLKARGDKVLGSHLILDDQRNLMEIRTYAERGNKTFVIPVDAEVRRVTNIPPDVLDELKKKGRIELSLKV</sequence>
<accession>A0A9W4G3E9</accession>
<keyword evidence="2" id="KW-1185">Reference proteome</keyword>
<dbReference type="AlphaFoldDB" id="A0A9W4G3E9"/>
<protein>
    <submittedName>
        <fullName evidence="1">Uncharacterized protein</fullName>
    </submittedName>
</protein>
<dbReference type="Proteomes" id="UP001153719">
    <property type="component" value="Chromosome"/>
</dbReference>
<evidence type="ECO:0000313" key="2">
    <source>
        <dbReference type="Proteomes" id="UP001153719"/>
    </source>
</evidence>
<dbReference type="EMBL" id="LR882967">
    <property type="protein sequence ID" value="CAD5919765.1"/>
    <property type="molecule type" value="Genomic_DNA"/>
</dbReference>
<dbReference type="RefSeq" id="WP_254172955.1">
    <property type="nucleotide sequence ID" value="NZ_LR882967.1"/>
</dbReference>
<gene>
    <name evidence="1" type="ORF">NO713_00584</name>
</gene>
<organism evidence="1 2">
    <name type="scientific">Planktothrix pseudagardhii</name>
    <dbReference type="NCBI Taxonomy" id="132604"/>
    <lineage>
        <taxon>Bacteria</taxon>
        <taxon>Bacillati</taxon>
        <taxon>Cyanobacteriota</taxon>
        <taxon>Cyanophyceae</taxon>
        <taxon>Oscillatoriophycideae</taxon>
        <taxon>Oscillatoriales</taxon>
        <taxon>Microcoleaceae</taxon>
        <taxon>Planktothrix</taxon>
    </lineage>
</organism>
<proteinExistence type="predicted"/>
<reference evidence="1" key="1">
    <citation type="submission" date="2020-09" db="EMBL/GenBank/DDBJ databases">
        <authorList>
            <person name="Blom J."/>
        </authorList>
    </citation>
    <scope>NUCLEOTIDE SEQUENCE</scope>
    <source>
        <strain evidence="1">No.713</strain>
    </source>
</reference>
<name>A0A9W4G3E9_9CYAN</name>